<proteinExistence type="predicted"/>
<evidence type="ECO:0000313" key="3">
    <source>
        <dbReference type="Proteomes" id="UP001590950"/>
    </source>
</evidence>
<accession>A0ABR3ZWY1</accession>
<sequence>MGSSKHPTCIANVPIKRRHDYPHRHQNPWPKRQSLVPNSECKTRKPKQPPPRRVFHSKRLGCKLELKDGFWRSPTGERYRRRGRRFQLWPEDLASKEDDRSGSSADSDVQAVRTVFQLECAEANNIRLRRAKAANQDELSGVIDKMASTVPCPEVQQAVVRAKEMLAASLV</sequence>
<evidence type="ECO:0000256" key="1">
    <source>
        <dbReference type="SAM" id="MobiDB-lite"/>
    </source>
</evidence>
<name>A0ABR3ZWY1_9LECA</name>
<organism evidence="2 3">
    <name type="scientific">Stereocaulon virgatum</name>
    <dbReference type="NCBI Taxonomy" id="373712"/>
    <lineage>
        <taxon>Eukaryota</taxon>
        <taxon>Fungi</taxon>
        <taxon>Dikarya</taxon>
        <taxon>Ascomycota</taxon>
        <taxon>Pezizomycotina</taxon>
        <taxon>Lecanoromycetes</taxon>
        <taxon>OSLEUM clade</taxon>
        <taxon>Lecanoromycetidae</taxon>
        <taxon>Lecanorales</taxon>
        <taxon>Lecanorineae</taxon>
        <taxon>Stereocaulaceae</taxon>
        <taxon>Stereocaulon</taxon>
    </lineage>
</organism>
<protein>
    <submittedName>
        <fullName evidence="2">Uncharacterized protein</fullName>
    </submittedName>
</protein>
<gene>
    <name evidence="2" type="ORF">N7G274_010054</name>
</gene>
<comment type="caution">
    <text evidence="2">The sequence shown here is derived from an EMBL/GenBank/DDBJ whole genome shotgun (WGS) entry which is preliminary data.</text>
</comment>
<evidence type="ECO:0000313" key="2">
    <source>
        <dbReference type="EMBL" id="KAL2037191.1"/>
    </source>
</evidence>
<keyword evidence="3" id="KW-1185">Reference proteome</keyword>
<reference evidence="2 3" key="1">
    <citation type="submission" date="2024-09" db="EMBL/GenBank/DDBJ databases">
        <title>Rethinking Asexuality: The Enigmatic Case of Functional Sexual Genes in Lepraria (Stereocaulaceae).</title>
        <authorList>
            <person name="Doellman M."/>
            <person name="Sun Y."/>
            <person name="Barcenas-Pena A."/>
            <person name="Lumbsch H.T."/>
            <person name="Grewe F."/>
        </authorList>
    </citation>
    <scope>NUCLEOTIDE SEQUENCE [LARGE SCALE GENOMIC DNA]</scope>
    <source>
        <strain evidence="2 3">Mercado 3170</strain>
    </source>
</reference>
<dbReference type="EMBL" id="JBEFKJ010000043">
    <property type="protein sequence ID" value="KAL2037191.1"/>
    <property type="molecule type" value="Genomic_DNA"/>
</dbReference>
<feature type="region of interest" description="Disordered" evidence="1">
    <location>
        <begin position="1"/>
        <end position="54"/>
    </location>
</feature>
<dbReference type="Proteomes" id="UP001590950">
    <property type="component" value="Unassembled WGS sequence"/>
</dbReference>
<feature type="compositionally biased region" description="Basic residues" evidence="1">
    <location>
        <begin position="15"/>
        <end position="26"/>
    </location>
</feature>